<feature type="domain" description="THIF-type NAD/FAD binding fold" evidence="1">
    <location>
        <begin position="22"/>
        <end position="230"/>
    </location>
</feature>
<evidence type="ECO:0000259" key="1">
    <source>
        <dbReference type="Pfam" id="PF00899"/>
    </source>
</evidence>
<organism evidence="2 3">
    <name type="scientific">Chryseobacterium arachidis</name>
    <dbReference type="NCBI Taxonomy" id="1416778"/>
    <lineage>
        <taxon>Bacteria</taxon>
        <taxon>Pseudomonadati</taxon>
        <taxon>Bacteroidota</taxon>
        <taxon>Flavobacteriia</taxon>
        <taxon>Flavobacteriales</taxon>
        <taxon>Weeksellaceae</taxon>
        <taxon>Chryseobacterium group</taxon>
        <taxon>Chryseobacterium</taxon>
    </lineage>
</organism>
<dbReference type="OrthoDB" id="5298642at2"/>
<dbReference type="InterPro" id="IPR035985">
    <property type="entry name" value="Ubiquitin-activating_enz"/>
</dbReference>
<sequence>MKTTKTNIHFLDNYLASPTNPIRVIVIGAGGTGSKLMTALMEINHSLLELEHPGLDVHLWDDDMITSANVGRQRFAESEKGLYKAQAIINRLNRWSGTNWKAVTKKFESDSHGNIPENSAASIYISCTDTVASRFEIAEILNKLSKGYGNHRDKVKYWLDLGNTKFTGQGILSTIGKIEQPTSKKFKTFSQLPSIVSEYGTALKSSEQQDNTPSCSLAESLLKQDLFINSTIAHLGASLLWNLFKTGMTEHRGFFLNLQNFRSQGIPVGS</sequence>
<dbReference type="RefSeq" id="WP_072961489.1">
    <property type="nucleotide sequence ID" value="NZ_FQUT01000012.1"/>
</dbReference>
<dbReference type="InterPro" id="IPR022500">
    <property type="entry name" value="PRTRC_ThiF"/>
</dbReference>
<keyword evidence="3" id="KW-1185">Reference proteome</keyword>
<dbReference type="EMBL" id="FQUT01000012">
    <property type="protein sequence ID" value="SHG25186.1"/>
    <property type="molecule type" value="Genomic_DNA"/>
</dbReference>
<accession>A0A1M5IA57</accession>
<dbReference type="AlphaFoldDB" id="A0A1M5IA57"/>
<reference evidence="3" key="1">
    <citation type="submission" date="2016-11" db="EMBL/GenBank/DDBJ databases">
        <authorList>
            <person name="Varghese N."/>
            <person name="Submissions S."/>
        </authorList>
    </citation>
    <scope>NUCLEOTIDE SEQUENCE [LARGE SCALE GENOMIC DNA]</scope>
    <source>
        <strain evidence="3">DSM 27619</strain>
    </source>
</reference>
<protein>
    <submittedName>
        <fullName evidence="2">PRTRC system ThiF family protein</fullName>
    </submittedName>
</protein>
<gene>
    <name evidence="2" type="ORF">SAMN05443633_11264</name>
</gene>
<dbReference type="STRING" id="1416778.SAMN05443633_11264"/>
<proteinExistence type="predicted"/>
<name>A0A1M5IA57_9FLAO</name>
<dbReference type="Proteomes" id="UP000184518">
    <property type="component" value="Unassembled WGS sequence"/>
</dbReference>
<dbReference type="SUPFAM" id="SSF69572">
    <property type="entry name" value="Activating enzymes of the ubiquitin-like proteins"/>
    <property type="match status" value="1"/>
</dbReference>
<dbReference type="InterPro" id="IPR000594">
    <property type="entry name" value="ThiF_NAD_FAD-bd"/>
</dbReference>
<dbReference type="NCBIfam" id="TIGR03736">
    <property type="entry name" value="PRTRC_ThiF"/>
    <property type="match status" value="1"/>
</dbReference>
<dbReference type="GO" id="GO:0008641">
    <property type="term" value="F:ubiquitin-like modifier activating enzyme activity"/>
    <property type="evidence" value="ECO:0007669"/>
    <property type="project" value="InterPro"/>
</dbReference>
<dbReference type="Gene3D" id="3.40.50.720">
    <property type="entry name" value="NAD(P)-binding Rossmann-like Domain"/>
    <property type="match status" value="1"/>
</dbReference>
<dbReference type="Pfam" id="PF00899">
    <property type="entry name" value="ThiF"/>
    <property type="match status" value="1"/>
</dbReference>
<evidence type="ECO:0000313" key="3">
    <source>
        <dbReference type="Proteomes" id="UP000184518"/>
    </source>
</evidence>
<evidence type="ECO:0000313" key="2">
    <source>
        <dbReference type="EMBL" id="SHG25186.1"/>
    </source>
</evidence>